<evidence type="ECO:0000256" key="2">
    <source>
        <dbReference type="ARBA" id="ARBA00022490"/>
    </source>
</evidence>
<name>A0A3B4B398_9GOBI</name>
<evidence type="ECO:0000313" key="5">
    <source>
        <dbReference type="Ensembl" id="ENSPMGP00000024072.1"/>
    </source>
</evidence>
<reference evidence="5" key="2">
    <citation type="submission" date="2025-09" db="UniProtKB">
        <authorList>
            <consortium name="Ensembl"/>
        </authorList>
    </citation>
    <scope>IDENTIFICATION</scope>
</reference>
<evidence type="ECO:0000259" key="4">
    <source>
        <dbReference type="PROSITE" id="PS51184"/>
    </source>
</evidence>
<dbReference type="Pfam" id="PF13621">
    <property type="entry name" value="Cupin_8"/>
    <property type="match status" value="1"/>
</dbReference>
<dbReference type="AlphaFoldDB" id="A0A3B4B398"/>
<dbReference type="InterPro" id="IPR003347">
    <property type="entry name" value="JmjC_dom"/>
</dbReference>
<dbReference type="PANTHER" id="PTHR12461">
    <property type="entry name" value="HYPOXIA-INDUCIBLE FACTOR 1 ALPHA INHIBITOR-RELATED"/>
    <property type="match status" value="1"/>
</dbReference>
<dbReference type="InterPro" id="IPR041667">
    <property type="entry name" value="Cupin_8"/>
</dbReference>
<organism evidence="5 6">
    <name type="scientific">Periophthalmus magnuspinnatus</name>
    <dbReference type="NCBI Taxonomy" id="409849"/>
    <lineage>
        <taxon>Eukaryota</taxon>
        <taxon>Metazoa</taxon>
        <taxon>Chordata</taxon>
        <taxon>Craniata</taxon>
        <taxon>Vertebrata</taxon>
        <taxon>Euteleostomi</taxon>
        <taxon>Actinopterygii</taxon>
        <taxon>Neopterygii</taxon>
        <taxon>Teleostei</taxon>
        <taxon>Neoteleostei</taxon>
        <taxon>Acanthomorphata</taxon>
        <taxon>Gobiaria</taxon>
        <taxon>Gobiiformes</taxon>
        <taxon>Gobioidei</taxon>
        <taxon>Gobiidae</taxon>
        <taxon>Oxudercinae</taxon>
        <taxon>Periophthalmus</taxon>
    </lineage>
</organism>
<evidence type="ECO:0000256" key="3">
    <source>
        <dbReference type="ARBA" id="ARBA00037342"/>
    </source>
</evidence>
<protein>
    <recommendedName>
        <fullName evidence="4">JmjC domain-containing protein</fullName>
    </recommendedName>
</protein>
<comment type="function">
    <text evidence="3">May play a role in cellular stress response.</text>
</comment>
<comment type="subcellular location">
    <subcellularLocation>
        <location evidence="1">Cytoplasm</location>
    </subcellularLocation>
</comment>
<dbReference type="SMART" id="SM00558">
    <property type="entry name" value="JmjC"/>
    <property type="match status" value="1"/>
</dbReference>
<evidence type="ECO:0000256" key="1">
    <source>
        <dbReference type="ARBA" id="ARBA00004496"/>
    </source>
</evidence>
<dbReference type="Proteomes" id="UP000261520">
    <property type="component" value="Unplaced"/>
</dbReference>
<dbReference type="PANTHER" id="PTHR12461:SF43">
    <property type="entry name" value="HSPB1-ASSOCIATED PROTEIN 1"/>
    <property type="match status" value="1"/>
</dbReference>
<keyword evidence="2" id="KW-0963">Cytoplasm</keyword>
<dbReference type="STRING" id="409849.ENSPMGP00000024072"/>
<keyword evidence="6" id="KW-1185">Reference proteome</keyword>
<dbReference type="PROSITE" id="PS51184">
    <property type="entry name" value="JMJC"/>
    <property type="match status" value="1"/>
</dbReference>
<dbReference type="FunFam" id="2.60.120.650:FF:000018">
    <property type="entry name" value="HSPB1-associated protein 1 homolog"/>
    <property type="match status" value="1"/>
</dbReference>
<sequence length="459" mass="51725">SGSLSASVLETAPIIMACSSAVKPFSPDEAHRLIHQLQQPAVFLNMTKDWPVLQWTAQHLSQCLKEKLIRFRLGKKEETNDPLFETQCSFVNVTLGQFLRWAEGKEGEEVGVFRDFPKTEYWAYADYKYIAEVFEDQPSKFEDVKWCDFGFEDRGGRESTLWIGTEAANTPCHLDSYGCNLVLQVQGRKRWHLFPPEDTCKLYPTRIPYEESSVFSRVKVLNPDLNRFKDFQGARAHCVTLLPGQVRVTVLNSDVDNEARISEAVTKAVVCAFKTSPSEDNMDDWLNPTEAGVSSHSENMQYLNLALRSVTQKHPSFSSKCLPHLSTKRNYTGHILTPSSPLSPPFGPHLVPVHCQLPFDSTSTTIKACECARKCAKMCRKTEEEMGKPKGAEQGGSVVDLGAEKAGLERDREEENEDVKWVSVSTNDLLDCLVHPEVIKRVTELLIQRHAGDRRTALD</sequence>
<reference evidence="5" key="1">
    <citation type="submission" date="2025-08" db="UniProtKB">
        <authorList>
            <consortium name="Ensembl"/>
        </authorList>
    </citation>
    <scope>IDENTIFICATION</scope>
</reference>
<evidence type="ECO:0000313" key="6">
    <source>
        <dbReference type="Proteomes" id="UP000261520"/>
    </source>
</evidence>
<dbReference type="Gene3D" id="2.60.120.650">
    <property type="entry name" value="Cupin"/>
    <property type="match status" value="1"/>
</dbReference>
<proteinExistence type="predicted"/>
<dbReference type="Ensembl" id="ENSPMGT00000025649.1">
    <property type="protein sequence ID" value="ENSPMGP00000024072.1"/>
    <property type="gene ID" value="ENSPMGG00000019466.1"/>
</dbReference>
<feature type="domain" description="JmjC" evidence="4">
    <location>
        <begin position="122"/>
        <end position="290"/>
    </location>
</feature>
<dbReference type="SUPFAM" id="SSF51197">
    <property type="entry name" value="Clavaminate synthase-like"/>
    <property type="match status" value="1"/>
</dbReference>
<accession>A0A3B4B398</accession>
<dbReference type="GO" id="GO:0005737">
    <property type="term" value="C:cytoplasm"/>
    <property type="evidence" value="ECO:0007669"/>
    <property type="project" value="UniProtKB-SubCell"/>
</dbReference>